<dbReference type="RefSeq" id="WP_202653305.1">
    <property type="nucleotide sequence ID" value="NZ_JAESWB010000134.1"/>
</dbReference>
<reference evidence="1 2" key="1">
    <citation type="submission" date="2021-01" db="EMBL/GenBank/DDBJ databases">
        <title>Genome public.</title>
        <authorList>
            <person name="Liu C."/>
            <person name="Sun Q."/>
        </authorList>
    </citation>
    <scope>NUCLEOTIDE SEQUENCE [LARGE SCALE GENOMIC DNA]</scope>
    <source>
        <strain evidence="1 2">YIM B02564</strain>
    </source>
</reference>
<evidence type="ECO:0000313" key="1">
    <source>
        <dbReference type="EMBL" id="MBL4952024.1"/>
    </source>
</evidence>
<gene>
    <name evidence="1" type="ORF">JK635_07350</name>
</gene>
<dbReference type="EMBL" id="JAESWB010000134">
    <property type="protein sequence ID" value="MBL4952024.1"/>
    <property type="molecule type" value="Genomic_DNA"/>
</dbReference>
<dbReference type="Proteomes" id="UP000623967">
    <property type="component" value="Unassembled WGS sequence"/>
</dbReference>
<accession>A0ABS1TLY4</accession>
<sequence>MYTITIEENGRTVEKVECSSLLLATNQQLKEDVKAGGVSVLGVKQLKELAVLSLLCQMSADNIMQKEILKDFREDSKGFSPEEVKQLLPLIMQSLYKDAFQSIQGLVDLSNLNKNLLT</sequence>
<protein>
    <recommendedName>
        <fullName evidence="3">Phage tail protein</fullName>
    </recommendedName>
</protein>
<evidence type="ECO:0000313" key="2">
    <source>
        <dbReference type="Proteomes" id="UP000623967"/>
    </source>
</evidence>
<proteinExistence type="predicted"/>
<name>A0ABS1TLY4_9BACI</name>
<comment type="caution">
    <text evidence="1">The sequence shown here is derived from an EMBL/GenBank/DDBJ whole genome shotgun (WGS) entry which is preliminary data.</text>
</comment>
<organism evidence="1 2">
    <name type="scientific">Neobacillus paridis</name>
    <dbReference type="NCBI Taxonomy" id="2803862"/>
    <lineage>
        <taxon>Bacteria</taxon>
        <taxon>Bacillati</taxon>
        <taxon>Bacillota</taxon>
        <taxon>Bacilli</taxon>
        <taxon>Bacillales</taxon>
        <taxon>Bacillaceae</taxon>
        <taxon>Neobacillus</taxon>
    </lineage>
</organism>
<evidence type="ECO:0008006" key="3">
    <source>
        <dbReference type="Google" id="ProtNLM"/>
    </source>
</evidence>
<keyword evidence="2" id="KW-1185">Reference proteome</keyword>